<keyword evidence="1" id="KW-1133">Transmembrane helix</keyword>
<dbReference type="GO" id="GO:0005886">
    <property type="term" value="C:plasma membrane"/>
    <property type="evidence" value="ECO:0007669"/>
    <property type="project" value="InterPro"/>
</dbReference>
<organism evidence="2 3">
    <name type="scientific">Agaricicola taiwanensis</name>
    <dbReference type="NCBI Taxonomy" id="591372"/>
    <lineage>
        <taxon>Bacteria</taxon>
        <taxon>Pseudomonadati</taxon>
        <taxon>Pseudomonadota</taxon>
        <taxon>Alphaproteobacteria</taxon>
        <taxon>Rhodobacterales</taxon>
        <taxon>Paracoccaceae</taxon>
        <taxon>Agaricicola</taxon>
    </lineage>
</organism>
<dbReference type="InterPro" id="IPR026265">
    <property type="entry name" value="LptC"/>
</dbReference>
<dbReference type="NCBIfam" id="TIGR04409">
    <property type="entry name" value="LptC_YrbK"/>
    <property type="match status" value="1"/>
</dbReference>
<proteinExistence type="predicted"/>
<evidence type="ECO:0000256" key="1">
    <source>
        <dbReference type="SAM" id="Phobius"/>
    </source>
</evidence>
<dbReference type="Pfam" id="PF06835">
    <property type="entry name" value="LptC"/>
    <property type="match status" value="1"/>
</dbReference>
<keyword evidence="3" id="KW-1185">Reference proteome</keyword>
<reference evidence="2" key="2">
    <citation type="submission" date="2020-09" db="EMBL/GenBank/DDBJ databases">
        <authorList>
            <person name="Sun Q."/>
            <person name="Sedlacek I."/>
        </authorList>
    </citation>
    <scope>NUCLEOTIDE SEQUENCE</scope>
    <source>
        <strain evidence="2">CCM 7684</strain>
    </source>
</reference>
<dbReference type="AlphaFoldDB" id="A0A8J2VMX0"/>
<evidence type="ECO:0000313" key="2">
    <source>
        <dbReference type="EMBL" id="GGE32526.1"/>
    </source>
</evidence>
<dbReference type="InterPro" id="IPR010664">
    <property type="entry name" value="LipoPS_assembly_LptC-rel"/>
</dbReference>
<protein>
    <recommendedName>
        <fullName evidence="4">LPS export ABC transporter periplasmic protein LptC</fullName>
    </recommendedName>
</protein>
<reference evidence="2" key="1">
    <citation type="journal article" date="2014" name="Int. J. Syst. Evol. Microbiol.">
        <title>Complete genome sequence of Corynebacterium casei LMG S-19264T (=DSM 44701T), isolated from a smear-ripened cheese.</title>
        <authorList>
            <consortium name="US DOE Joint Genome Institute (JGI-PGF)"/>
            <person name="Walter F."/>
            <person name="Albersmeier A."/>
            <person name="Kalinowski J."/>
            <person name="Ruckert C."/>
        </authorList>
    </citation>
    <scope>NUCLEOTIDE SEQUENCE</scope>
    <source>
        <strain evidence="2">CCM 7684</strain>
    </source>
</reference>
<dbReference type="Gene3D" id="2.60.450.10">
    <property type="entry name" value="Lipopolysaccharide (LPS) transport protein A like domain"/>
    <property type="match status" value="1"/>
</dbReference>
<dbReference type="RefSeq" id="WP_188408324.1">
    <property type="nucleotide sequence ID" value="NZ_BMCP01000001.1"/>
</dbReference>
<gene>
    <name evidence="2" type="ORF">GCM10007276_07240</name>
</gene>
<dbReference type="GO" id="GO:0015221">
    <property type="term" value="F:lipopolysaccharide transmembrane transporter activity"/>
    <property type="evidence" value="ECO:0007669"/>
    <property type="project" value="InterPro"/>
</dbReference>
<dbReference type="Proteomes" id="UP000602745">
    <property type="component" value="Unassembled WGS sequence"/>
</dbReference>
<dbReference type="EMBL" id="BMCP01000001">
    <property type="protein sequence ID" value="GGE32526.1"/>
    <property type="molecule type" value="Genomic_DNA"/>
</dbReference>
<comment type="caution">
    <text evidence="2">The sequence shown here is derived from an EMBL/GenBank/DDBJ whole genome shotgun (WGS) entry which is preliminary data.</text>
</comment>
<evidence type="ECO:0008006" key="4">
    <source>
        <dbReference type="Google" id="ProtNLM"/>
    </source>
</evidence>
<keyword evidence="1" id="KW-0472">Membrane</keyword>
<accession>A0A8J2VMX0</accession>
<evidence type="ECO:0000313" key="3">
    <source>
        <dbReference type="Proteomes" id="UP000602745"/>
    </source>
</evidence>
<feature type="transmembrane region" description="Helical" evidence="1">
    <location>
        <begin position="31"/>
        <end position="53"/>
    </location>
</feature>
<keyword evidence="1" id="KW-0812">Transmembrane</keyword>
<name>A0A8J2VMX0_9RHOB</name>
<sequence>MNDLAIAFDGHAENRLTAFSAARRHSRLVGLLRVGVPGLALLLTAGFLLTSFLDIRSLGDPVFDQSTSAISGSTITMVEPRLTGYNSQRRPYEVIASRAEQDIAAPQKIDLDQLAARMQLEGDGWARLESSRGFFDNEGQTLRLNKDVSVTSNTGYHATMNSADVDLEAGRVTSNEPVAVTFDAGDLKADRMEIRDGGDLIIFQGRVRMKIEPSKTSAKGAT</sequence>